<dbReference type="GO" id="GO:0003677">
    <property type="term" value="F:DNA binding"/>
    <property type="evidence" value="ECO:0007669"/>
    <property type="project" value="InterPro"/>
</dbReference>
<sequence length="74" mass="8333">MIYSEKFLSLRTGSKMNREHLAVRIGLSTGAIQDLETCPGHNPHISLILKYMKYFKVKLGDLVKIEDIELGDGV</sequence>
<evidence type="ECO:0000313" key="2">
    <source>
        <dbReference type="EMBL" id="KKL81979.1"/>
    </source>
</evidence>
<organism evidence="2">
    <name type="scientific">marine sediment metagenome</name>
    <dbReference type="NCBI Taxonomy" id="412755"/>
    <lineage>
        <taxon>unclassified sequences</taxon>
        <taxon>metagenomes</taxon>
        <taxon>ecological metagenomes</taxon>
    </lineage>
</organism>
<gene>
    <name evidence="2" type="ORF">LCGC14_1989360</name>
</gene>
<feature type="domain" description="HTH cro/C1-type" evidence="1">
    <location>
        <begin position="10"/>
        <end position="62"/>
    </location>
</feature>
<protein>
    <recommendedName>
        <fullName evidence="1">HTH cro/C1-type domain-containing protein</fullName>
    </recommendedName>
</protein>
<dbReference type="EMBL" id="LAZR01022406">
    <property type="protein sequence ID" value="KKL81979.1"/>
    <property type="molecule type" value="Genomic_DNA"/>
</dbReference>
<dbReference type="AlphaFoldDB" id="A0A0F9F6B8"/>
<accession>A0A0F9F6B8</accession>
<dbReference type="Pfam" id="PF13443">
    <property type="entry name" value="HTH_26"/>
    <property type="match status" value="1"/>
</dbReference>
<dbReference type="InterPro" id="IPR010982">
    <property type="entry name" value="Lambda_DNA-bd_dom_sf"/>
</dbReference>
<evidence type="ECO:0000259" key="1">
    <source>
        <dbReference type="PROSITE" id="PS50943"/>
    </source>
</evidence>
<proteinExistence type="predicted"/>
<reference evidence="2" key="1">
    <citation type="journal article" date="2015" name="Nature">
        <title>Complex archaea that bridge the gap between prokaryotes and eukaryotes.</title>
        <authorList>
            <person name="Spang A."/>
            <person name="Saw J.H."/>
            <person name="Jorgensen S.L."/>
            <person name="Zaremba-Niedzwiedzka K."/>
            <person name="Martijn J."/>
            <person name="Lind A.E."/>
            <person name="van Eijk R."/>
            <person name="Schleper C."/>
            <person name="Guy L."/>
            <person name="Ettema T.J."/>
        </authorList>
    </citation>
    <scope>NUCLEOTIDE SEQUENCE</scope>
</reference>
<dbReference type="PROSITE" id="PS50943">
    <property type="entry name" value="HTH_CROC1"/>
    <property type="match status" value="1"/>
</dbReference>
<name>A0A0F9F6B8_9ZZZZ</name>
<comment type="caution">
    <text evidence="2">The sequence shown here is derived from an EMBL/GenBank/DDBJ whole genome shotgun (WGS) entry which is preliminary data.</text>
</comment>
<dbReference type="InterPro" id="IPR001387">
    <property type="entry name" value="Cro/C1-type_HTH"/>
</dbReference>
<dbReference type="Gene3D" id="1.10.260.40">
    <property type="entry name" value="lambda repressor-like DNA-binding domains"/>
    <property type="match status" value="1"/>
</dbReference>
<dbReference type="SUPFAM" id="SSF47413">
    <property type="entry name" value="lambda repressor-like DNA-binding domains"/>
    <property type="match status" value="1"/>
</dbReference>